<evidence type="ECO:0000256" key="1">
    <source>
        <dbReference type="SAM" id="Phobius"/>
    </source>
</evidence>
<protein>
    <submittedName>
        <fullName evidence="2">Uncharacterized protein</fullName>
    </submittedName>
</protein>
<dbReference type="EMBL" id="KI299131">
    <property type="protein sequence ID" value="ERZ97984.1"/>
    <property type="molecule type" value="Genomic_DNA"/>
</dbReference>
<sequence length="75" mass="8496">MVILAHSTRLFLVTYFSILFLGVLVDIKSETIAIHEEEDDGEGRRRKFNSSFVKPSCGFAAPTPNRFISLKNHQV</sequence>
<keyword evidence="1" id="KW-1133">Transmembrane helix</keyword>
<proteinExistence type="predicted"/>
<name>U9SQ34_RHIID</name>
<dbReference type="HOGENOM" id="CLU_2672390_0_0_1"/>
<accession>U9SQ34</accession>
<evidence type="ECO:0000313" key="2">
    <source>
        <dbReference type="EMBL" id="ERZ97984.1"/>
    </source>
</evidence>
<feature type="transmembrane region" description="Helical" evidence="1">
    <location>
        <begin position="6"/>
        <end position="25"/>
    </location>
</feature>
<keyword evidence="1" id="KW-0472">Membrane</keyword>
<dbReference type="AlphaFoldDB" id="U9SQ34"/>
<reference evidence="2" key="1">
    <citation type="submission" date="2013-07" db="EMBL/GenBank/DDBJ databases">
        <title>The genome of an arbuscular mycorrhizal fungus provides insights into the evolution of the oldest plant symbiosis.</title>
        <authorList>
            <consortium name="DOE Joint Genome Institute"/>
            <person name="Tisserant E."/>
            <person name="Malbreil M."/>
            <person name="Kuo A."/>
            <person name="Kohler A."/>
            <person name="Symeonidi A."/>
            <person name="Balestrini R."/>
            <person name="Charron P."/>
            <person name="Duensing N."/>
            <person name="Frei-dit-Frey N."/>
            <person name="Gianinazzi-Pearson V."/>
            <person name="Gilbert B."/>
            <person name="Handa Y."/>
            <person name="Hijri M."/>
            <person name="Kaul R."/>
            <person name="Kawaguchi M."/>
            <person name="Krajinski F."/>
            <person name="Lammers P."/>
            <person name="Lapierre D."/>
            <person name="Masclaux F.G."/>
            <person name="Murat C."/>
            <person name="Morin E."/>
            <person name="Ndikumana S."/>
            <person name="Pagni M."/>
            <person name="Petitpierre D."/>
            <person name="Requena N."/>
            <person name="Rosikiewicz P."/>
            <person name="Riley R."/>
            <person name="Saito K."/>
            <person name="San Clemente H."/>
            <person name="Shapiro H."/>
            <person name="van Tuinen D."/>
            <person name="Becard G."/>
            <person name="Bonfante P."/>
            <person name="Paszkowski U."/>
            <person name="Shachar-Hill Y."/>
            <person name="Young J.P."/>
            <person name="Sanders I.R."/>
            <person name="Henrissat B."/>
            <person name="Rensing S.A."/>
            <person name="Grigoriev I.V."/>
            <person name="Corradi N."/>
            <person name="Roux C."/>
            <person name="Martin F."/>
        </authorList>
    </citation>
    <scope>NUCLEOTIDE SEQUENCE</scope>
    <source>
        <strain evidence="2">DAOM 197198</strain>
    </source>
</reference>
<gene>
    <name evidence="2" type="ORF">GLOINDRAFT_11004</name>
</gene>
<organism evidence="2">
    <name type="scientific">Rhizophagus irregularis (strain DAOM 181602 / DAOM 197198 / MUCL 43194)</name>
    <name type="common">Arbuscular mycorrhizal fungus</name>
    <name type="synonym">Glomus intraradices</name>
    <dbReference type="NCBI Taxonomy" id="747089"/>
    <lineage>
        <taxon>Eukaryota</taxon>
        <taxon>Fungi</taxon>
        <taxon>Fungi incertae sedis</taxon>
        <taxon>Mucoromycota</taxon>
        <taxon>Glomeromycotina</taxon>
        <taxon>Glomeromycetes</taxon>
        <taxon>Glomerales</taxon>
        <taxon>Glomeraceae</taxon>
        <taxon>Rhizophagus</taxon>
    </lineage>
</organism>
<keyword evidence="1" id="KW-0812">Transmembrane</keyword>